<dbReference type="PROSITE" id="PS50293">
    <property type="entry name" value="TPR_REGION"/>
    <property type="match status" value="1"/>
</dbReference>
<dbReference type="EMBL" id="JAXIVS010000021">
    <property type="protein sequence ID" value="MDY7232588.1"/>
    <property type="molecule type" value="Genomic_DNA"/>
</dbReference>
<dbReference type="PROSITE" id="PS50005">
    <property type="entry name" value="TPR"/>
    <property type="match status" value="5"/>
</dbReference>
<proteinExistence type="predicted"/>
<feature type="repeat" description="TPR" evidence="1">
    <location>
        <begin position="238"/>
        <end position="271"/>
    </location>
</feature>
<feature type="repeat" description="TPR" evidence="1">
    <location>
        <begin position="134"/>
        <end position="167"/>
    </location>
</feature>
<dbReference type="InterPro" id="IPR011990">
    <property type="entry name" value="TPR-like_helical_dom_sf"/>
</dbReference>
<sequence length="380" mass="41415">MPSRLRALPLIALLAAAAACDDTPKVDPKDRAEGLYIKGTSEYLQGNFDQALLSFNEMKQYAPKDPRLPAAVGEVYLSMGKYTEAIAEFQAALEIDPKRSTTWSRIGFIQVQLGKDEDAQSSLRKALALYPNDFNALEQLGELHLKRGEKDEAIRHFVLASQTSPDTLKPPLLMRGVEVLLQDKRNAEAFALLQKAASQGVRAPEVLTALGDEQVRAGKLDEAAGSYREAATKSPRDPALWELVGEIYASQGKSADALSAFRESLRVKDRAIVHVAIARLHLAREDRKAAEEELELALGTVSGSDLRELTELSDLLVTFGRKPDALRILAALSSEPEMAQDVDLQLRTARLARELKDAEMVKTVCARVTGKDGGGAVACP</sequence>
<evidence type="ECO:0000313" key="3">
    <source>
        <dbReference type="Proteomes" id="UP001291309"/>
    </source>
</evidence>
<feature type="repeat" description="TPR" evidence="1">
    <location>
        <begin position="100"/>
        <end position="133"/>
    </location>
</feature>
<keyword evidence="3" id="KW-1185">Reference proteome</keyword>
<accession>A0ABU5HIE4</accession>
<reference evidence="2 3" key="1">
    <citation type="submission" date="2023-12" db="EMBL/GenBank/DDBJ databases">
        <title>the genome sequence of Hyalangium sp. s54d21.</title>
        <authorList>
            <person name="Zhang X."/>
        </authorList>
    </citation>
    <scope>NUCLEOTIDE SEQUENCE [LARGE SCALE GENOMIC DNA]</scope>
    <source>
        <strain evidence="3">s54d21</strain>
    </source>
</reference>
<feature type="repeat" description="TPR" evidence="1">
    <location>
        <begin position="66"/>
        <end position="99"/>
    </location>
</feature>
<dbReference type="Pfam" id="PF13414">
    <property type="entry name" value="TPR_11"/>
    <property type="match status" value="1"/>
</dbReference>
<name>A0ABU5HIE4_9BACT</name>
<evidence type="ECO:0000313" key="2">
    <source>
        <dbReference type="EMBL" id="MDY7232588.1"/>
    </source>
</evidence>
<dbReference type="Pfam" id="PF13431">
    <property type="entry name" value="TPR_17"/>
    <property type="match status" value="1"/>
</dbReference>
<dbReference type="Gene3D" id="1.25.40.10">
    <property type="entry name" value="Tetratricopeptide repeat domain"/>
    <property type="match status" value="2"/>
</dbReference>
<dbReference type="InterPro" id="IPR019734">
    <property type="entry name" value="TPR_rpt"/>
</dbReference>
<evidence type="ECO:0000256" key="1">
    <source>
        <dbReference type="PROSITE-ProRule" id="PRU00339"/>
    </source>
</evidence>
<dbReference type="RefSeq" id="WP_321551302.1">
    <property type="nucleotide sequence ID" value="NZ_JAXIVS010000021.1"/>
</dbReference>
<protein>
    <submittedName>
        <fullName evidence="2">Tetratricopeptide repeat protein</fullName>
    </submittedName>
</protein>
<dbReference type="SMART" id="SM00028">
    <property type="entry name" value="TPR"/>
    <property type="match status" value="6"/>
</dbReference>
<gene>
    <name evidence="2" type="ORF">SYV04_39745</name>
</gene>
<dbReference type="Pfam" id="PF13432">
    <property type="entry name" value="TPR_16"/>
    <property type="match status" value="1"/>
</dbReference>
<dbReference type="PANTHER" id="PTHR12558:SF13">
    <property type="entry name" value="CELL DIVISION CYCLE PROTEIN 27 HOMOLOG"/>
    <property type="match status" value="1"/>
</dbReference>
<dbReference type="Proteomes" id="UP001291309">
    <property type="component" value="Unassembled WGS sequence"/>
</dbReference>
<dbReference type="PANTHER" id="PTHR12558">
    <property type="entry name" value="CELL DIVISION CYCLE 16,23,27"/>
    <property type="match status" value="1"/>
</dbReference>
<comment type="caution">
    <text evidence="2">The sequence shown here is derived from an EMBL/GenBank/DDBJ whole genome shotgun (WGS) entry which is preliminary data.</text>
</comment>
<organism evidence="2 3">
    <name type="scientific">Hyalangium rubrum</name>
    <dbReference type="NCBI Taxonomy" id="3103134"/>
    <lineage>
        <taxon>Bacteria</taxon>
        <taxon>Pseudomonadati</taxon>
        <taxon>Myxococcota</taxon>
        <taxon>Myxococcia</taxon>
        <taxon>Myxococcales</taxon>
        <taxon>Cystobacterineae</taxon>
        <taxon>Archangiaceae</taxon>
        <taxon>Hyalangium</taxon>
    </lineage>
</organism>
<keyword evidence="1" id="KW-0802">TPR repeat</keyword>
<dbReference type="PROSITE" id="PS51257">
    <property type="entry name" value="PROKAR_LIPOPROTEIN"/>
    <property type="match status" value="1"/>
</dbReference>
<feature type="repeat" description="TPR" evidence="1">
    <location>
        <begin position="204"/>
        <end position="237"/>
    </location>
</feature>
<dbReference type="SUPFAM" id="SSF48452">
    <property type="entry name" value="TPR-like"/>
    <property type="match status" value="1"/>
</dbReference>